<dbReference type="SMART" id="SM00717">
    <property type="entry name" value="SANT"/>
    <property type="match status" value="2"/>
</dbReference>
<dbReference type="Gene3D" id="1.10.246.220">
    <property type="match status" value="1"/>
</dbReference>
<dbReference type="PROSITE" id="PS51293">
    <property type="entry name" value="SANT"/>
    <property type="match status" value="1"/>
</dbReference>
<dbReference type="OrthoDB" id="608866at2759"/>
<feature type="region of interest" description="Disordered" evidence="2">
    <location>
        <begin position="1"/>
        <end position="45"/>
    </location>
</feature>
<keyword evidence="7" id="KW-1185">Reference proteome</keyword>
<dbReference type="EMBL" id="CAJVPL010000057">
    <property type="protein sequence ID" value="CAG8439607.1"/>
    <property type="molecule type" value="Genomic_DNA"/>
</dbReference>
<name>A0A9N8V2M6_9GLOM</name>
<evidence type="ECO:0000313" key="7">
    <source>
        <dbReference type="Proteomes" id="UP000789831"/>
    </source>
</evidence>
<feature type="compositionally biased region" description="Acidic residues" evidence="2">
    <location>
        <begin position="270"/>
        <end position="279"/>
    </location>
</feature>
<dbReference type="PANTHER" id="PTHR46734">
    <property type="entry name" value="TELOMERIC REPEAT-BINDING FACTOR 1 TERF1"/>
    <property type="match status" value="1"/>
</dbReference>
<evidence type="ECO:0000259" key="3">
    <source>
        <dbReference type="PROSITE" id="PS50090"/>
    </source>
</evidence>
<dbReference type="InterPro" id="IPR052450">
    <property type="entry name" value="TRBD-Containing_Protein"/>
</dbReference>
<dbReference type="PROSITE" id="PS50090">
    <property type="entry name" value="MYB_LIKE"/>
    <property type="match status" value="2"/>
</dbReference>
<dbReference type="PROSITE" id="PS51294">
    <property type="entry name" value="HTH_MYB"/>
    <property type="match status" value="1"/>
</dbReference>
<feature type="domain" description="HTH myb-type" evidence="5">
    <location>
        <begin position="73"/>
        <end position="127"/>
    </location>
</feature>
<evidence type="ECO:0000259" key="5">
    <source>
        <dbReference type="PROSITE" id="PS51294"/>
    </source>
</evidence>
<dbReference type="Gene3D" id="1.10.10.60">
    <property type="entry name" value="Homeodomain-like"/>
    <property type="match status" value="1"/>
</dbReference>
<feature type="region of interest" description="Disordered" evidence="2">
    <location>
        <begin position="328"/>
        <end position="347"/>
    </location>
</feature>
<dbReference type="Pfam" id="PF00249">
    <property type="entry name" value="Myb_DNA-binding"/>
    <property type="match status" value="2"/>
</dbReference>
<feature type="domain" description="Myb-like" evidence="3">
    <location>
        <begin position="68"/>
        <end position="123"/>
    </location>
</feature>
<comment type="caution">
    <text evidence="6">The sequence shown here is derived from an EMBL/GenBank/DDBJ whole genome shotgun (WGS) entry which is preliminary data.</text>
</comment>
<sequence length="370" mass="43402">MARTKLSSRHYQPTHVLEEPQEQSTDSQEEGLGGESSSYTQSRQLVLAQQRREQIQETAVLQRVNVSQGRRGRRLWTEQETNSLIEGCRKHGVGSWSKILHDRNFHFDNRTSGDLKDKFRTLFPNESRHGRLMSRSARTDSQISMEPPPAFRIFRRRERRYFSAEEDRRLLAGVRKHGCAWTRIANDPEIGFVNQRKGTDLRDRFRNAFPQEYAKMGFTLPFRVPLHAINDVNALYTPRQILEQENNHMEIIMQEESPEPELEMQKESPEPEWEMQEEPPEPELEIEEHDIINNEDEDNDPVQAGNHIINHYSRPNKWIDFSENEENNSILNTPAYNGDPDSPSFDLSISRKRKILEDQNQAEGSKRRRE</sequence>
<evidence type="ECO:0000259" key="4">
    <source>
        <dbReference type="PROSITE" id="PS51293"/>
    </source>
</evidence>
<dbReference type="AlphaFoldDB" id="A0A9N8V2M6"/>
<dbReference type="PANTHER" id="PTHR46734:SF1">
    <property type="entry name" value="TELOMERIC REPEAT-BINDING FACTOR 1"/>
    <property type="match status" value="1"/>
</dbReference>
<keyword evidence="1" id="KW-0539">Nucleus</keyword>
<accession>A0A9N8V2M6</accession>
<feature type="domain" description="Myb-like" evidence="3">
    <location>
        <begin position="154"/>
        <end position="209"/>
    </location>
</feature>
<evidence type="ECO:0000256" key="2">
    <source>
        <dbReference type="SAM" id="MobiDB-lite"/>
    </source>
</evidence>
<feature type="domain" description="SANT" evidence="4">
    <location>
        <begin position="76"/>
        <end position="127"/>
    </location>
</feature>
<dbReference type="CDD" id="cd11660">
    <property type="entry name" value="SANT_TRF"/>
    <property type="match status" value="2"/>
</dbReference>
<dbReference type="InterPro" id="IPR009057">
    <property type="entry name" value="Homeodomain-like_sf"/>
</dbReference>
<evidence type="ECO:0000256" key="1">
    <source>
        <dbReference type="ARBA" id="ARBA00023242"/>
    </source>
</evidence>
<dbReference type="InterPro" id="IPR001005">
    <property type="entry name" value="SANT/Myb"/>
</dbReference>
<reference evidence="6" key="1">
    <citation type="submission" date="2021-06" db="EMBL/GenBank/DDBJ databases">
        <authorList>
            <person name="Kallberg Y."/>
            <person name="Tangrot J."/>
            <person name="Rosling A."/>
        </authorList>
    </citation>
    <scope>NUCLEOTIDE SEQUENCE</scope>
    <source>
        <strain evidence="6">MT106</strain>
    </source>
</reference>
<feature type="region of interest" description="Disordered" evidence="2">
    <location>
        <begin position="257"/>
        <end position="279"/>
    </location>
</feature>
<organism evidence="6 7">
    <name type="scientific">Ambispora gerdemannii</name>
    <dbReference type="NCBI Taxonomy" id="144530"/>
    <lineage>
        <taxon>Eukaryota</taxon>
        <taxon>Fungi</taxon>
        <taxon>Fungi incertae sedis</taxon>
        <taxon>Mucoromycota</taxon>
        <taxon>Glomeromycotina</taxon>
        <taxon>Glomeromycetes</taxon>
        <taxon>Archaeosporales</taxon>
        <taxon>Ambisporaceae</taxon>
        <taxon>Ambispora</taxon>
    </lineage>
</organism>
<dbReference type="SUPFAM" id="SSF46689">
    <property type="entry name" value="Homeodomain-like"/>
    <property type="match status" value="2"/>
</dbReference>
<protein>
    <submittedName>
        <fullName evidence="6">10894_t:CDS:1</fullName>
    </submittedName>
</protein>
<dbReference type="InterPro" id="IPR017930">
    <property type="entry name" value="Myb_dom"/>
</dbReference>
<proteinExistence type="predicted"/>
<evidence type="ECO:0000313" key="6">
    <source>
        <dbReference type="EMBL" id="CAG8439607.1"/>
    </source>
</evidence>
<dbReference type="Proteomes" id="UP000789831">
    <property type="component" value="Unassembled WGS sequence"/>
</dbReference>
<gene>
    <name evidence="6" type="ORF">AGERDE_LOCUS954</name>
</gene>
<dbReference type="InterPro" id="IPR017884">
    <property type="entry name" value="SANT_dom"/>
</dbReference>